<proteinExistence type="predicted"/>
<reference evidence="1 2" key="1">
    <citation type="journal article" date="2021" name="Hortic Res">
        <title>High-quality reference genome and annotation aids understanding of berry development for evergreen blueberry (Vaccinium darrowii).</title>
        <authorList>
            <person name="Yu J."/>
            <person name="Hulse-Kemp A.M."/>
            <person name="Babiker E."/>
            <person name="Staton M."/>
        </authorList>
    </citation>
    <scope>NUCLEOTIDE SEQUENCE [LARGE SCALE GENOMIC DNA]</scope>
    <source>
        <strain evidence="2">cv. NJ 8807/NJ 8810</strain>
        <tissue evidence="1">Young leaf</tissue>
    </source>
</reference>
<evidence type="ECO:0000313" key="1">
    <source>
        <dbReference type="EMBL" id="KAH7856632.1"/>
    </source>
</evidence>
<keyword evidence="2" id="KW-1185">Reference proteome</keyword>
<name>A0ACB7YT53_9ERIC</name>
<dbReference type="Proteomes" id="UP000828048">
    <property type="component" value="Chromosome 3"/>
</dbReference>
<organism evidence="1 2">
    <name type="scientific">Vaccinium darrowii</name>
    <dbReference type="NCBI Taxonomy" id="229202"/>
    <lineage>
        <taxon>Eukaryota</taxon>
        <taxon>Viridiplantae</taxon>
        <taxon>Streptophyta</taxon>
        <taxon>Embryophyta</taxon>
        <taxon>Tracheophyta</taxon>
        <taxon>Spermatophyta</taxon>
        <taxon>Magnoliopsida</taxon>
        <taxon>eudicotyledons</taxon>
        <taxon>Gunneridae</taxon>
        <taxon>Pentapetalae</taxon>
        <taxon>asterids</taxon>
        <taxon>Ericales</taxon>
        <taxon>Ericaceae</taxon>
        <taxon>Vaccinioideae</taxon>
        <taxon>Vaccinieae</taxon>
        <taxon>Vaccinium</taxon>
    </lineage>
</organism>
<dbReference type="EMBL" id="CM037153">
    <property type="protein sequence ID" value="KAH7856632.1"/>
    <property type="molecule type" value="Genomic_DNA"/>
</dbReference>
<accession>A0ACB7YT53</accession>
<gene>
    <name evidence="1" type="ORF">Vadar_003727</name>
</gene>
<protein>
    <submittedName>
        <fullName evidence="1">Uncharacterized protein</fullName>
    </submittedName>
</protein>
<evidence type="ECO:0000313" key="2">
    <source>
        <dbReference type="Proteomes" id="UP000828048"/>
    </source>
</evidence>
<sequence length="387" mass="42794">MIDLILPLSLIVLWQYLMSNDDYKAVVFSGNELGASGVEIEVQVYTLRTASWRRIEGFCHYRLDNKGKYLNGALHWTACRESNFTAVIVSVDLMKETHGEILEPDYQDVTYRRRLDVLNGCLCILCSYHDHGDVWVMKEYGTRESWTKLVVIPYVKHPWDCLDPDPDPVFILKNGEGSSGVGDVGFSVTATVGGGKEEEFTALAIVANAERMCSRRGRSLIQGGLCRLRQRRWGRSFVVATAPLRSLGEAVGSGWFSMVAILCPVSSTAAIVLAIVLVCGEVLGLWLRQWRGDFVVFGVFWMMEGQQVVVTVAQGQLGEVAAVGWSLVRAILLMGYAQSGCSLVFRWCSSGEEAEEMLVGVVDFFLGSALVLGKCVGNTGAWVQFEF</sequence>
<comment type="caution">
    <text evidence="1">The sequence shown here is derived from an EMBL/GenBank/DDBJ whole genome shotgun (WGS) entry which is preliminary data.</text>
</comment>